<evidence type="ECO:0000313" key="4">
    <source>
        <dbReference type="Proteomes" id="UP000324760"/>
    </source>
</evidence>
<proteinExistence type="predicted"/>
<sequence length="232" mass="23518">MKIKTLLAGMALSVAAAPSFAEVISVEVTNLTHGSYFTPLLLTAHGDNLHLFNVGTAATPELQAMAEGGSIDGLVALASAANASNMPNPAGGLLAPGAKTSVMQWDTGSNGYLSIVGMVLPSNDGFVGLNSWKIPTAKGKYTVMLNAYDAGTEANDEIVNGGGAPGAPGIPANPGANGGTGATGVTSTEANQTVHIHRGVLGDTEEFSGPSDLDSRIHRWLNPVAKLVVTVE</sequence>
<dbReference type="Proteomes" id="UP000324760">
    <property type="component" value="Chromosome"/>
</dbReference>
<dbReference type="KEGG" id="ncu:F0U83_08185"/>
<feature type="chain" id="PRO_5024826782" description="Spondin domain-containing protein" evidence="1">
    <location>
        <begin position="22"/>
        <end position="232"/>
    </location>
</feature>
<evidence type="ECO:0000259" key="2">
    <source>
        <dbReference type="Pfam" id="PF06468"/>
    </source>
</evidence>
<evidence type="ECO:0000313" key="3">
    <source>
        <dbReference type="EMBL" id="QEQ96696.1"/>
    </source>
</evidence>
<reference evidence="3 4" key="1">
    <citation type="journal article" date="2019" name="Biochem. Eng. J.">
        <title>Metabolic engineering of the marine bacteria Neptunomonas concharum for the production of acetoin and meso-2,3-butanediol from acetate.</title>
        <authorList>
            <person name="Li W."/>
            <person name="Pu N."/>
            <person name="Liu C.-X."/>
            <person name="Yuan Q.-P."/>
            <person name="Li Z.-J."/>
        </authorList>
    </citation>
    <scope>NUCLEOTIDE SEQUENCE [LARGE SCALE GENOMIC DNA]</scope>
    <source>
        <strain evidence="3 4">JCM17730</strain>
    </source>
</reference>
<gene>
    <name evidence="3" type="ORF">F0U83_08185</name>
</gene>
<dbReference type="AlphaFoldDB" id="A0A5P1RBN4"/>
<organism evidence="3 4">
    <name type="scientific">Neptunomonas concharum</name>
    <dbReference type="NCBI Taxonomy" id="1031538"/>
    <lineage>
        <taxon>Bacteria</taxon>
        <taxon>Pseudomonadati</taxon>
        <taxon>Pseudomonadota</taxon>
        <taxon>Gammaproteobacteria</taxon>
        <taxon>Oceanospirillales</taxon>
        <taxon>Oceanospirillaceae</taxon>
        <taxon>Neptunomonas</taxon>
    </lineage>
</organism>
<keyword evidence="4" id="KW-1185">Reference proteome</keyword>
<dbReference type="EMBL" id="CP043869">
    <property type="protein sequence ID" value="QEQ96696.1"/>
    <property type="molecule type" value="Genomic_DNA"/>
</dbReference>
<protein>
    <recommendedName>
        <fullName evidence="2">Spondin domain-containing protein</fullName>
    </recommendedName>
</protein>
<dbReference type="RefSeq" id="WP_138987307.1">
    <property type="nucleotide sequence ID" value="NZ_CP043869.1"/>
</dbReference>
<dbReference type="InterPro" id="IPR038678">
    <property type="entry name" value="Spondin_N_sf"/>
</dbReference>
<dbReference type="NCBIfam" id="NF038123">
    <property type="entry name" value="NF038123_dom"/>
    <property type="match status" value="1"/>
</dbReference>
<name>A0A5P1RBN4_9GAMM</name>
<feature type="signal peptide" evidence="1">
    <location>
        <begin position="1"/>
        <end position="21"/>
    </location>
</feature>
<dbReference type="Pfam" id="PF06468">
    <property type="entry name" value="Spond_N"/>
    <property type="match status" value="1"/>
</dbReference>
<evidence type="ECO:0000256" key="1">
    <source>
        <dbReference type="SAM" id="SignalP"/>
    </source>
</evidence>
<keyword evidence="1" id="KW-0732">Signal</keyword>
<dbReference type="Gene3D" id="2.60.40.2130">
    <property type="entry name" value="F-spondin domain"/>
    <property type="match status" value="1"/>
</dbReference>
<dbReference type="InterPro" id="IPR009465">
    <property type="entry name" value="Spondin_N"/>
</dbReference>
<dbReference type="OrthoDB" id="264824at2"/>
<accession>A0A5P1RBN4</accession>
<feature type="domain" description="Spondin" evidence="2">
    <location>
        <begin position="36"/>
        <end position="154"/>
    </location>
</feature>